<feature type="compositionally biased region" description="Polar residues" evidence="1">
    <location>
        <begin position="83"/>
        <end position="98"/>
    </location>
</feature>
<dbReference type="Proteomes" id="UP000691718">
    <property type="component" value="Unassembled WGS sequence"/>
</dbReference>
<organism evidence="2 3">
    <name type="scientific">Parnassius apollo</name>
    <name type="common">Apollo butterfly</name>
    <name type="synonym">Papilio apollo</name>
    <dbReference type="NCBI Taxonomy" id="110799"/>
    <lineage>
        <taxon>Eukaryota</taxon>
        <taxon>Metazoa</taxon>
        <taxon>Ecdysozoa</taxon>
        <taxon>Arthropoda</taxon>
        <taxon>Hexapoda</taxon>
        <taxon>Insecta</taxon>
        <taxon>Pterygota</taxon>
        <taxon>Neoptera</taxon>
        <taxon>Endopterygota</taxon>
        <taxon>Lepidoptera</taxon>
        <taxon>Glossata</taxon>
        <taxon>Ditrysia</taxon>
        <taxon>Papilionoidea</taxon>
        <taxon>Papilionidae</taxon>
        <taxon>Parnassiinae</taxon>
        <taxon>Parnassini</taxon>
        <taxon>Parnassius</taxon>
        <taxon>Parnassius</taxon>
    </lineage>
</organism>
<reference evidence="2" key="1">
    <citation type="submission" date="2021-04" db="EMBL/GenBank/DDBJ databases">
        <authorList>
            <person name="Tunstrom K."/>
        </authorList>
    </citation>
    <scope>NUCLEOTIDE SEQUENCE</scope>
</reference>
<keyword evidence="3" id="KW-1185">Reference proteome</keyword>
<comment type="caution">
    <text evidence="2">The sequence shown here is derived from an EMBL/GenBank/DDBJ whole genome shotgun (WGS) entry which is preliminary data.</text>
</comment>
<accession>A0A8S3Y972</accession>
<dbReference type="AlphaFoldDB" id="A0A8S3Y972"/>
<protein>
    <submittedName>
        <fullName evidence="2">(apollo) hypothetical protein</fullName>
    </submittedName>
</protein>
<sequence length="222" mass="24876">MFTKETKNALRTSKTKYLTAKKIKQRNTFTTVTKNALRTSKTKYLTTKINTSSDYRLKKNTFILKTNKVTGSTKTQTQRKPHTFSASNPTNATNGNKTDSIEITHSTIALKPTRTSTTITETVGKISIQEIFNITESTKTEYTTETTTGYEVNAMANSSETSSTDVQNVRLVENTPENSTIQVVSQEPSTEPTHKEFSTENVLREIIKTTTKRTRRTLGVSN</sequence>
<name>A0A8S3Y972_PARAO</name>
<dbReference type="EMBL" id="CAJQZP010001558">
    <property type="protein sequence ID" value="CAG5054325.1"/>
    <property type="molecule type" value="Genomic_DNA"/>
</dbReference>
<evidence type="ECO:0000313" key="2">
    <source>
        <dbReference type="EMBL" id="CAG5054325.1"/>
    </source>
</evidence>
<evidence type="ECO:0000256" key="1">
    <source>
        <dbReference type="SAM" id="MobiDB-lite"/>
    </source>
</evidence>
<evidence type="ECO:0000313" key="3">
    <source>
        <dbReference type="Proteomes" id="UP000691718"/>
    </source>
</evidence>
<feature type="region of interest" description="Disordered" evidence="1">
    <location>
        <begin position="71"/>
        <end position="98"/>
    </location>
</feature>
<proteinExistence type="predicted"/>
<gene>
    <name evidence="2" type="ORF">PAPOLLO_LOCUS25929</name>
</gene>